<dbReference type="EMBL" id="LWCR01000003">
    <property type="protein sequence ID" value="OAN31769.1"/>
    <property type="molecule type" value="Genomic_DNA"/>
</dbReference>
<dbReference type="Proteomes" id="UP000078356">
    <property type="component" value="Unassembled WGS sequence"/>
</dbReference>
<proteinExistence type="predicted"/>
<accession>A0A1G5PIC1</accession>
<name>A0A178LKZ2_9PSED</name>
<comment type="caution">
    <text evidence="1">The sequence shown here is derived from an EMBL/GenBank/DDBJ whole genome shotgun (WGS) entry which is preliminary data.</text>
</comment>
<evidence type="ECO:0000313" key="3">
    <source>
        <dbReference type="Proteomes" id="UP000078356"/>
    </source>
</evidence>
<evidence type="ECO:0000313" key="4">
    <source>
        <dbReference type="Proteomes" id="UP000183046"/>
    </source>
</evidence>
<evidence type="ECO:0000313" key="1">
    <source>
        <dbReference type="EMBL" id="OAN31769.1"/>
    </source>
</evidence>
<dbReference type="RefSeq" id="WP_064306979.1">
    <property type="nucleotide sequence ID" value="NZ_FMWB01000036.1"/>
</dbReference>
<dbReference type="EMBL" id="FMWB01000036">
    <property type="protein sequence ID" value="SCZ48839.1"/>
    <property type="molecule type" value="Genomic_DNA"/>
</dbReference>
<reference evidence="2" key="3">
    <citation type="submission" date="2016-10" db="EMBL/GenBank/DDBJ databases">
        <authorList>
            <person name="Varghese N."/>
            <person name="Submissions S."/>
        </authorList>
    </citation>
    <scope>NUCLEOTIDE SEQUENCE</scope>
    <source>
        <strain evidence="2">DSM 15758</strain>
    </source>
</reference>
<organism evidence="1 3">
    <name type="scientific">Pseudomonas oryzihabitans</name>
    <dbReference type="NCBI Taxonomy" id="47885"/>
    <lineage>
        <taxon>Bacteria</taxon>
        <taxon>Pseudomonadati</taxon>
        <taxon>Pseudomonadota</taxon>
        <taxon>Gammaproteobacteria</taxon>
        <taxon>Pseudomonadales</taxon>
        <taxon>Pseudomonadaceae</taxon>
        <taxon>Pseudomonas</taxon>
    </lineage>
</organism>
<sequence length="217" mass="24137">MANGSDFKPQGKFSAPTLPSTYTLKTEQAQQVHRRCFEGAAHALYTIDVIARALSHRNKAFSHTEVMKAVESLITKLEKEINDERDRFLAILKAQGGEGMVARYDNAAEFNFTISTPLILRLAHVIQSFDDMLVQAQTAWLMGFLPSDKNDMTANERKRQLMRVVRKLQAMASDARAKARKGPDAEEIARTVGAVAEESDLDRDTAQAVRELEADAA</sequence>
<dbReference type="AlphaFoldDB" id="A0A178LKZ2"/>
<gene>
    <name evidence="1" type="ORF">A4V15_11965</name>
    <name evidence="2" type="ORF">SAMN05216279_13610</name>
</gene>
<evidence type="ECO:0008006" key="5">
    <source>
        <dbReference type="Google" id="ProtNLM"/>
    </source>
</evidence>
<evidence type="ECO:0000313" key="2">
    <source>
        <dbReference type="EMBL" id="SCZ48839.1"/>
    </source>
</evidence>
<protein>
    <recommendedName>
        <fullName evidence="5">DUF1845 domain-containing protein</fullName>
    </recommendedName>
</protein>
<accession>A0A178LKZ2</accession>
<dbReference type="OrthoDB" id="6883669at2"/>
<reference evidence="1 3" key="1">
    <citation type="submission" date="2016-04" db="EMBL/GenBank/DDBJ databases">
        <title>Draft Genome Sequences of Staphylococcus capitis Strain H36, S. capitis Strain H65, S. cohnii Strain H62, S. hominis Strain H69, Mycobacterium iranicum Strain H39, Plantibacter sp. Strain H53, Pseudomonas oryzihabitans Strain H72, and Microbacterium sp. Strain H83, isolated from residential settings.</title>
        <authorList>
            <person name="Lymperopoulou D."/>
            <person name="Adams R.I."/>
            <person name="Lindow S."/>
            <person name="Coil D.A."/>
            <person name="Jospin G."/>
            <person name="Eisen J.A."/>
        </authorList>
    </citation>
    <scope>NUCLEOTIDE SEQUENCE [LARGE SCALE GENOMIC DNA]</scope>
    <source>
        <strain evidence="1 3">H72</strain>
    </source>
</reference>
<reference evidence="4" key="2">
    <citation type="submission" date="2016-10" db="EMBL/GenBank/DDBJ databases">
        <authorList>
            <person name="de Groot N.N."/>
        </authorList>
    </citation>
    <scope>NUCLEOTIDE SEQUENCE [LARGE SCALE GENOMIC DNA]</scope>
    <source>
        <strain evidence="4">DSM 15758</strain>
    </source>
</reference>
<dbReference type="Proteomes" id="UP000183046">
    <property type="component" value="Unassembled WGS sequence"/>
</dbReference>